<dbReference type="InterPro" id="IPR002797">
    <property type="entry name" value="Polysacc_synth"/>
</dbReference>
<evidence type="ECO:0000256" key="4">
    <source>
        <dbReference type="ARBA" id="ARBA00022989"/>
    </source>
</evidence>
<gene>
    <name evidence="7" type="ORF">EZ428_05145</name>
</gene>
<feature type="transmembrane region" description="Helical" evidence="6">
    <location>
        <begin position="451"/>
        <end position="470"/>
    </location>
</feature>
<evidence type="ECO:0000313" key="8">
    <source>
        <dbReference type="Proteomes" id="UP000292884"/>
    </source>
</evidence>
<evidence type="ECO:0000256" key="2">
    <source>
        <dbReference type="ARBA" id="ARBA00022475"/>
    </source>
</evidence>
<feature type="transmembrane region" description="Helical" evidence="6">
    <location>
        <begin position="335"/>
        <end position="353"/>
    </location>
</feature>
<feature type="transmembrane region" description="Helical" evidence="6">
    <location>
        <begin position="418"/>
        <end position="439"/>
    </location>
</feature>
<evidence type="ECO:0000313" key="7">
    <source>
        <dbReference type="EMBL" id="TCC94166.1"/>
    </source>
</evidence>
<dbReference type="GO" id="GO:0005886">
    <property type="term" value="C:plasma membrane"/>
    <property type="evidence" value="ECO:0007669"/>
    <property type="project" value="UniProtKB-SubCell"/>
</dbReference>
<feature type="transmembrane region" description="Helical" evidence="6">
    <location>
        <begin position="365"/>
        <end position="384"/>
    </location>
</feature>
<feature type="transmembrane region" description="Helical" evidence="6">
    <location>
        <begin position="45"/>
        <end position="71"/>
    </location>
</feature>
<dbReference type="OrthoDB" id="1496268at2"/>
<name>A0A4V2MJG6_9SPHI</name>
<keyword evidence="8" id="KW-1185">Reference proteome</keyword>
<feature type="transmembrane region" description="Helical" evidence="6">
    <location>
        <begin position="83"/>
        <end position="107"/>
    </location>
</feature>
<comment type="subcellular location">
    <subcellularLocation>
        <location evidence="1">Cell membrane</location>
        <topology evidence="1">Multi-pass membrane protein</topology>
    </subcellularLocation>
</comment>
<feature type="transmembrane region" description="Helical" evidence="6">
    <location>
        <begin position="113"/>
        <end position="136"/>
    </location>
</feature>
<dbReference type="EMBL" id="SJSK01000001">
    <property type="protein sequence ID" value="TCC94166.1"/>
    <property type="molecule type" value="Genomic_DNA"/>
</dbReference>
<dbReference type="Pfam" id="PF01943">
    <property type="entry name" value="Polysacc_synt"/>
    <property type="match status" value="1"/>
</dbReference>
<dbReference type="PANTHER" id="PTHR30250:SF11">
    <property type="entry name" value="O-ANTIGEN TRANSPORTER-RELATED"/>
    <property type="match status" value="1"/>
</dbReference>
<dbReference type="AlphaFoldDB" id="A0A4V2MJG6"/>
<feature type="transmembrane region" description="Helical" evidence="6">
    <location>
        <begin position="390"/>
        <end position="411"/>
    </location>
</feature>
<proteinExistence type="predicted"/>
<accession>A0A4V2MJG6</accession>
<evidence type="ECO:0000256" key="1">
    <source>
        <dbReference type="ARBA" id="ARBA00004651"/>
    </source>
</evidence>
<comment type="caution">
    <text evidence="7">The sequence shown here is derived from an EMBL/GenBank/DDBJ whole genome shotgun (WGS) entry which is preliminary data.</text>
</comment>
<sequence>MSKINNEIWRDAVRYLPVKFLPGLSGLLTIYVLTHTLSTTLYGYYSFVLATVILFGQLVNGWINSAVIYLFPDYNKNANVMVLHVNVVAIQLVFFVFGSICFVLTSYFANINFATIAMGLLLLCAQSFLSLSNSFLQVERKIGIQAKAASIQSILQIIGVICCYYFFQQNLLVVFFALFFSYFMANLYTVYAEGILLKLMLLPIFGYVKKIHINRILSYGLPICGWLFATQFYTLGDRILFKYLNFDLLVGNYIAFKDLAIGLSALITTPLLLASHPIIMRTWKKEKDNKDIEKVLSQNIELLISLFTICFCALLLVGEWFLVKIVDQDYFLNGNLMLLVLLSVFFAAISSYLHKGLEVAGKTLLMLKIAIALSLLSFILNIFSIANYGILGACLVSILIQLLYCLITYSYSKKIFRINFSISFIAQHLFLVIVVYLAVSNLLFLKASLPFRFILLFLVVVYVLFSSNNIKRLFLKP</sequence>
<keyword evidence="3 6" id="KW-0812">Transmembrane</keyword>
<evidence type="ECO:0000256" key="5">
    <source>
        <dbReference type="ARBA" id="ARBA00023136"/>
    </source>
</evidence>
<dbReference type="RefSeq" id="WP_131552027.1">
    <property type="nucleotide sequence ID" value="NZ_SJSK01000001.1"/>
</dbReference>
<keyword evidence="2" id="KW-1003">Cell membrane</keyword>
<evidence type="ECO:0000256" key="3">
    <source>
        <dbReference type="ARBA" id="ARBA00022692"/>
    </source>
</evidence>
<reference evidence="7 8" key="1">
    <citation type="submission" date="2019-02" db="EMBL/GenBank/DDBJ databases">
        <title>Pedobacter sp. RP-1-13 sp. nov., isolated from Arctic soil.</title>
        <authorList>
            <person name="Dahal R.H."/>
        </authorList>
    </citation>
    <scope>NUCLEOTIDE SEQUENCE [LARGE SCALE GENOMIC DNA]</scope>
    <source>
        <strain evidence="7 8">RP-1-13</strain>
    </source>
</reference>
<organism evidence="7 8">
    <name type="scientific">Pedobacter frigiditerrae</name>
    <dbReference type="NCBI Taxonomy" id="2530452"/>
    <lineage>
        <taxon>Bacteria</taxon>
        <taxon>Pseudomonadati</taxon>
        <taxon>Bacteroidota</taxon>
        <taxon>Sphingobacteriia</taxon>
        <taxon>Sphingobacteriales</taxon>
        <taxon>Sphingobacteriaceae</taxon>
        <taxon>Pedobacter</taxon>
    </lineage>
</organism>
<feature type="transmembrane region" description="Helical" evidence="6">
    <location>
        <begin position="12"/>
        <end position="33"/>
    </location>
</feature>
<dbReference type="InterPro" id="IPR050833">
    <property type="entry name" value="Poly_Biosynth_Transport"/>
</dbReference>
<keyword evidence="5 6" id="KW-0472">Membrane</keyword>
<dbReference type="PANTHER" id="PTHR30250">
    <property type="entry name" value="PST FAMILY PREDICTED COLANIC ACID TRANSPORTER"/>
    <property type="match status" value="1"/>
</dbReference>
<feature type="transmembrane region" description="Helical" evidence="6">
    <location>
        <begin position="254"/>
        <end position="279"/>
    </location>
</feature>
<evidence type="ECO:0000256" key="6">
    <source>
        <dbReference type="SAM" id="Phobius"/>
    </source>
</evidence>
<feature type="transmembrane region" description="Helical" evidence="6">
    <location>
        <begin position="216"/>
        <end position="234"/>
    </location>
</feature>
<dbReference type="Proteomes" id="UP000292884">
    <property type="component" value="Unassembled WGS sequence"/>
</dbReference>
<keyword evidence="4 6" id="KW-1133">Transmembrane helix</keyword>
<protein>
    <submittedName>
        <fullName evidence="7">Lipopolysaccharide biosynthesis protein</fullName>
    </submittedName>
</protein>
<feature type="transmembrane region" description="Helical" evidence="6">
    <location>
        <begin position="300"/>
        <end position="323"/>
    </location>
</feature>